<protein>
    <submittedName>
        <fullName evidence="1">Uncharacterized protein</fullName>
    </submittedName>
</protein>
<accession>A0A3P3XHA0</accession>
<gene>
    <name evidence="1" type="ORF">SPIROBIBN47_150044</name>
</gene>
<organism evidence="1">
    <name type="scientific">uncultured spirochete</name>
    <dbReference type="NCBI Taxonomy" id="156406"/>
    <lineage>
        <taxon>Bacteria</taxon>
        <taxon>Pseudomonadati</taxon>
        <taxon>Spirochaetota</taxon>
        <taxon>Spirochaetia</taxon>
        <taxon>Spirochaetales</taxon>
        <taxon>environmental samples</taxon>
    </lineage>
</organism>
<dbReference type="EMBL" id="FWDM01000007">
    <property type="protein sequence ID" value="SLM10548.1"/>
    <property type="molecule type" value="Genomic_DNA"/>
</dbReference>
<reference evidence="1" key="1">
    <citation type="submission" date="2017-02" db="EMBL/GenBank/DDBJ databases">
        <authorList>
            <person name="Regsiter A."/>
            <person name="William W."/>
        </authorList>
    </citation>
    <scope>NUCLEOTIDE SEQUENCE</scope>
    <source>
        <strain evidence="1">Bib</strain>
    </source>
</reference>
<name>A0A3P3XHA0_9SPIR</name>
<evidence type="ECO:0000313" key="1">
    <source>
        <dbReference type="EMBL" id="SLM10548.1"/>
    </source>
</evidence>
<dbReference type="AlphaFoldDB" id="A0A3P3XHA0"/>
<proteinExistence type="predicted"/>
<sequence length="31" mass="3343">MRVSLYFDKFERGSVIVPLKADAAAVAGETT</sequence>